<evidence type="ECO:0000313" key="14">
    <source>
        <dbReference type="Proteomes" id="UP000198584"/>
    </source>
</evidence>
<dbReference type="Pfam" id="PF05270">
    <property type="entry name" value="AbfB"/>
    <property type="match status" value="1"/>
</dbReference>
<evidence type="ECO:0000256" key="4">
    <source>
        <dbReference type="ARBA" id="ARBA00022801"/>
    </source>
</evidence>
<accession>A0A1H4ABI9</accession>
<dbReference type="InterPro" id="IPR006710">
    <property type="entry name" value="Glyco_hydro_43"/>
</dbReference>
<dbReference type="PROSITE" id="PS50853">
    <property type="entry name" value="FN3"/>
    <property type="match status" value="1"/>
</dbReference>
<dbReference type="InterPro" id="IPR013320">
    <property type="entry name" value="ConA-like_dom_sf"/>
</dbReference>
<feature type="domain" description="Fibronectin type-III" evidence="12">
    <location>
        <begin position="1238"/>
        <end position="1324"/>
    </location>
</feature>
<evidence type="ECO:0000259" key="12">
    <source>
        <dbReference type="PROSITE" id="PS50853"/>
    </source>
</evidence>
<dbReference type="InterPro" id="IPR007934">
    <property type="entry name" value="AbfB_ABD"/>
</dbReference>
<protein>
    <submittedName>
        <fullName evidence="13">Glycosyl hydrolases family 43</fullName>
    </submittedName>
</protein>
<evidence type="ECO:0000256" key="5">
    <source>
        <dbReference type="ARBA" id="ARBA00023157"/>
    </source>
</evidence>
<dbReference type="InterPro" id="IPR006558">
    <property type="entry name" value="LamG-like"/>
</dbReference>
<keyword evidence="6" id="KW-0119">Carbohydrate metabolism</keyword>
<comment type="similarity">
    <text evidence="1">Belongs to the glycosyl hydrolase 43 family.</text>
</comment>
<feature type="chain" id="PRO_5011776792" evidence="11">
    <location>
        <begin position="31"/>
        <end position="1408"/>
    </location>
</feature>
<dbReference type="STRING" id="571932.SAMN05421743_10440"/>
<dbReference type="InterPro" id="IPR036116">
    <property type="entry name" value="FN3_sf"/>
</dbReference>
<reference evidence="13 14" key="1">
    <citation type="submission" date="2016-10" db="EMBL/GenBank/DDBJ databases">
        <authorList>
            <person name="de Groot N.N."/>
        </authorList>
    </citation>
    <scope>NUCLEOTIDE SEQUENCE [LARGE SCALE GENOMIC DNA]</scope>
    <source>
        <strain evidence="13 14">CCM7597</strain>
    </source>
</reference>
<feature type="signal peptide" evidence="11">
    <location>
        <begin position="1"/>
        <end position="30"/>
    </location>
</feature>
<dbReference type="Gene3D" id="2.60.120.200">
    <property type="match status" value="1"/>
</dbReference>
<dbReference type="Pfam" id="PF22888">
    <property type="entry name" value="FIMAH"/>
    <property type="match status" value="1"/>
</dbReference>
<evidence type="ECO:0000256" key="7">
    <source>
        <dbReference type="ARBA" id="ARBA00023295"/>
    </source>
</evidence>
<dbReference type="InterPro" id="IPR052176">
    <property type="entry name" value="Glycosyl_Hydrlase_43_Enz"/>
</dbReference>
<dbReference type="GO" id="GO:0046556">
    <property type="term" value="F:alpha-L-arabinofuranosidase activity"/>
    <property type="evidence" value="ECO:0007669"/>
    <property type="project" value="InterPro"/>
</dbReference>
<name>A0A1H4ABI9_9BACI</name>
<evidence type="ECO:0000256" key="9">
    <source>
        <dbReference type="PIRSR" id="PIRSR606710-1"/>
    </source>
</evidence>
<dbReference type="SUPFAM" id="SSF49265">
    <property type="entry name" value="Fibronectin type III"/>
    <property type="match status" value="1"/>
</dbReference>
<dbReference type="OrthoDB" id="9801455at2"/>
<dbReference type="Pfam" id="PF00041">
    <property type="entry name" value="fn3"/>
    <property type="match status" value="1"/>
</dbReference>
<dbReference type="Gene3D" id="2.60.40.10">
    <property type="entry name" value="Immunoglobulins"/>
    <property type="match status" value="1"/>
</dbReference>
<evidence type="ECO:0000256" key="6">
    <source>
        <dbReference type="ARBA" id="ARBA00023277"/>
    </source>
</evidence>
<feature type="active site" description="Proton acceptor" evidence="9">
    <location>
        <position position="801"/>
    </location>
</feature>
<dbReference type="Gene3D" id="2.80.10.50">
    <property type="match status" value="1"/>
</dbReference>
<gene>
    <name evidence="13" type="ORF">SAMN05421743_10440</name>
</gene>
<evidence type="ECO:0000256" key="2">
    <source>
        <dbReference type="ARBA" id="ARBA00022651"/>
    </source>
</evidence>
<keyword evidence="14" id="KW-1185">Reference proteome</keyword>
<evidence type="ECO:0000256" key="11">
    <source>
        <dbReference type="SAM" id="SignalP"/>
    </source>
</evidence>
<dbReference type="InterPro" id="IPR013783">
    <property type="entry name" value="Ig-like_fold"/>
</dbReference>
<dbReference type="PANTHER" id="PTHR43772:SF2">
    <property type="entry name" value="PUTATIVE (AFU_ORTHOLOGUE AFUA_2G04480)-RELATED"/>
    <property type="match status" value="1"/>
</dbReference>
<dbReference type="InterPro" id="IPR003961">
    <property type="entry name" value="FN3_dom"/>
</dbReference>
<dbReference type="SUPFAM" id="SSF110221">
    <property type="entry name" value="AbfB domain"/>
    <property type="match status" value="1"/>
</dbReference>
<evidence type="ECO:0000256" key="10">
    <source>
        <dbReference type="PIRSR" id="PIRSR606710-2"/>
    </source>
</evidence>
<dbReference type="Proteomes" id="UP000198584">
    <property type="component" value="Unassembled WGS sequence"/>
</dbReference>
<dbReference type="FunFam" id="2.60.40.10:FF:001114">
    <property type="entry name" value="Chitinase A1"/>
    <property type="match status" value="1"/>
</dbReference>
<dbReference type="GO" id="GO:0046373">
    <property type="term" value="P:L-arabinose metabolic process"/>
    <property type="evidence" value="ECO:0007669"/>
    <property type="project" value="InterPro"/>
</dbReference>
<dbReference type="SMART" id="SM00060">
    <property type="entry name" value="FN3"/>
    <property type="match status" value="1"/>
</dbReference>
<dbReference type="Gene3D" id="2.115.10.20">
    <property type="entry name" value="Glycosyl hydrolase domain, family 43"/>
    <property type="match status" value="2"/>
</dbReference>
<evidence type="ECO:0000313" key="13">
    <source>
        <dbReference type="EMBL" id="SEA33246.1"/>
    </source>
</evidence>
<dbReference type="PANTHER" id="PTHR43772">
    <property type="entry name" value="ENDO-1,4-BETA-XYLANASE"/>
    <property type="match status" value="1"/>
</dbReference>
<feature type="active site" description="Proton donor" evidence="9">
    <location>
        <position position="984"/>
    </location>
</feature>
<dbReference type="CDD" id="cd08983">
    <property type="entry name" value="GH43_Bt3655-like"/>
    <property type="match status" value="1"/>
</dbReference>
<keyword evidence="8" id="KW-0624">Polysaccharide degradation</keyword>
<dbReference type="InterPro" id="IPR054470">
    <property type="entry name" value="FIMAH_dom"/>
</dbReference>
<feature type="site" description="Important for catalytic activity, responsible for pKa modulation of the active site Glu and correct orientation of both the proton donor and substrate" evidence="10">
    <location>
        <position position="934"/>
    </location>
</feature>
<dbReference type="EMBL" id="FNQR01000004">
    <property type="protein sequence ID" value="SEA33246.1"/>
    <property type="molecule type" value="Genomic_DNA"/>
</dbReference>
<evidence type="ECO:0000256" key="1">
    <source>
        <dbReference type="ARBA" id="ARBA00009865"/>
    </source>
</evidence>
<dbReference type="InterPro" id="IPR036195">
    <property type="entry name" value="AbfB_ABD_sf"/>
</dbReference>
<dbReference type="CDD" id="cd00063">
    <property type="entry name" value="FN3"/>
    <property type="match status" value="1"/>
</dbReference>
<dbReference type="Pfam" id="PF13385">
    <property type="entry name" value="Laminin_G_3"/>
    <property type="match status" value="1"/>
</dbReference>
<dbReference type="SUPFAM" id="SSF49899">
    <property type="entry name" value="Concanavalin A-like lectins/glucanases"/>
    <property type="match status" value="1"/>
</dbReference>
<evidence type="ECO:0000256" key="8">
    <source>
        <dbReference type="ARBA" id="ARBA00023326"/>
    </source>
</evidence>
<dbReference type="InterPro" id="IPR023296">
    <property type="entry name" value="Glyco_hydro_beta-prop_sf"/>
</dbReference>
<keyword evidence="5" id="KW-1015">Disulfide bond</keyword>
<sequence length="1408" mass="156360">MPIGRGKAFAFTAAAVMSAFFTFGTTDASAAVGDKEILDYDMSNVDGTTVEDSTGDFNGTFINPENAELITNDDTNTSVVNFEGGQTESFIEIPNGVLDGVESVTVSSLVNWAGTGGAQWIYGFGQGDTHYMYYTPAYIGGSADRVGIATDGWRNETYAASPRLASGEWNLVTNVINGPEETLETYVDGELVATGSTNGITLADIKNNDGISGYIGKSFYAPDPYFDGMVADFEVYNDALSEKEVGALYEEATAKVEDIGGLGGYYVEKAAEKLTLLHFLRYNDDAEQITTDLDFPDTGAYDTTITWESSNPDVIANDGTVNRPAYEEGDKTVTLTATISDGNDSITKEFSLTVMRKMQDADAIEADTDELVVYNQDDVRGNLNLSKEGENGSTISWDSSDTSVITRTGEVSRPVHGEGNVTVDLTATFELNGETAVKEFTTTVRELPEKVEDNAAYMMTYFTGEAYEDGEQIRFALSDGNDVTQWNEINDGNPVITSHLGEKGLRDPSIIRSPEGDKFYLLATDLKVYGTGGNWGRTVREGSNSLMIWESTDLVNWSKQREVEITTPETGNTWAPEVFYDDSTGEYIVYWSSFVYDSVAARYGDGESHNRIMYAKTRDFHTFTEPKTLLDLGHDILDTVAIEHNDKIHRITKGTYYSEKEWGGEEIREHVFQEVGDSFFGDFELVKEGIGMDVLDHGEGAEIFKSNTEEDKFYLLIDEYGGGRGYTLFETTDINSADWKLSEDINLPDRPRHGDVMSITQEEFERLQNNIPHAEEGDIPTQPKPNDIVGNPIIKDRFSADPAAIEHDGKVYLYAGHDQASITGNFFDMREWDIYSSSDMKNWELEGSVPRTTFEWGNGNTAWASETIEKDGKFYWYVTVENSDPNAPGMAIGVAESDNPITGWKDAIGGPLVKSTDTKNPDNMGNGYAWDDIDPTVFIDDEGQAYLYWGNTKLYYAKLKDNMTEFDGEIHEVEIEGMPGTFTEGPHIHEKDGTYYLTYAMNYPEELAYATSYSPEGPWVYGGKLMDTVYNSPTSHPAVIEFEGKSYLIYHTAALPTGGEYRRSVSIEELIYNPDGSIHKVVPTASGIQYSPYLLQGYDNQDAYVRHVDGDILVNDMENTTYDYQWHQVAGLANDKEEYVSFQSEDNPGFYLIRDGSDIKLAKHDGTEKFKEQATFKVTPGLADEDWTSFQAYKDGGFLYQKDDQTLGVRMIDSEQEERRATFKLKEFEDTDETAPTAPTNVEASSFSESGVELNWEASEDNVGVTGYTVYRDDEKVGTTTSTTFQDTGLTDATTYEYTVTALDAAGNISKASEAVSVATTTSVAHLDDWLAQYVENGDVNGPLVKKLENSMKQVIHQQEKGHESQTVEHLEIFLKHLDKSKAAEVTEDAKQALTKRAELLIEYNLYQ</sequence>
<dbReference type="GO" id="GO:0045493">
    <property type="term" value="P:xylan catabolic process"/>
    <property type="evidence" value="ECO:0007669"/>
    <property type="project" value="UniProtKB-KW"/>
</dbReference>
<keyword evidence="4 13" id="KW-0378">Hydrolase</keyword>
<dbReference type="Pfam" id="PF20578">
    <property type="entry name" value="aBig_2"/>
    <property type="match status" value="2"/>
</dbReference>
<keyword evidence="3 11" id="KW-0732">Signal</keyword>
<dbReference type="CDD" id="cd18618">
    <property type="entry name" value="GH43_Xsa43E-like"/>
    <property type="match status" value="1"/>
</dbReference>
<organism evidence="13 14">
    <name type="scientific">Thalassobacillus cyri</name>
    <dbReference type="NCBI Taxonomy" id="571932"/>
    <lineage>
        <taxon>Bacteria</taxon>
        <taxon>Bacillati</taxon>
        <taxon>Bacillota</taxon>
        <taxon>Bacilli</taxon>
        <taxon>Bacillales</taxon>
        <taxon>Bacillaceae</taxon>
        <taxon>Thalassobacillus</taxon>
    </lineage>
</organism>
<proteinExistence type="inferred from homology"/>
<dbReference type="Pfam" id="PF04616">
    <property type="entry name" value="Glyco_hydro_43"/>
    <property type="match status" value="2"/>
</dbReference>
<dbReference type="SMART" id="SM00560">
    <property type="entry name" value="LamGL"/>
    <property type="match status" value="1"/>
</dbReference>
<dbReference type="InterPro" id="IPR046780">
    <property type="entry name" value="aBig_2"/>
</dbReference>
<evidence type="ECO:0000256" key="3">
    <source>
        <dbReference type="ARBA" id="ARBA00022729"/>
    </source>
</evidence>
<dbReference type="RefSeq" id="WP_093043504.1">
    <property type="nucleotide sequence ID" value="NZ_FNQR01000004.1"/>
</dbReference>
<keyword evidence="7" id="KW-0326">Glycosidase</keyword>
<keyword evidence="2" id="KW-0858">Xylan degradation</keyword>
<dbReference type="SUPFAM" id="SSF75005">
    <property type="entry name" value="Arabinanase/levansucrase/invertase"/>
    <property type="match status" value="2"/>
</dbReference>
<dbReference type="CDD" id="cd23265">
    <property type="entry name" value="beta-trefoil_ABD_ABFB-like"/>
    <property type="match status" value="1"/>
</dbReference>